<dbReference type="OrthoDB" id="2756573at2759"/>
<evidence type="ECO:0000256" key="1">
    <source>
        <dbReference type="SAM" id="Phobius"/>
    </source>
</evidence>
<accession>A0A4R0RD23</accession>
<gene>
    <name evidence="2" type="ORF">EIP91_003889</name>
</gene>
<sequence length="232" mass="25168">MFSSRSLDYIARSANITTDALVLILTWIKTADIWRESKRIEGLKVTVGMLLLRDGTLYFGMSLILNVVTLVLNVLSTGADGSLFSTLLNAVSANLIARLMLDLRSVNELGANSSRHLSSINFNARSLGGNIGAPLGIEDSTWATGPADDVANERNKQYEEVAVPFRAGLGLDTEEIALESVTPYVLQTLQSVLANPIDLHSTNCGLQRLGVVEFSDNIEETQRIELASTSRV</sequence>
<proteinExistence type="predicted"/>
<keyword evidence="1" id="KW-1133">Transmembrane helix</keyword>
<protein>
    <submittedName>
        <fullName evidence="2">Uncharacterized protein</fullName>
    </submittedName>
</protein>
<keyword evidence="1" id="KW-0472">Membrane</keyword>
<dbReference type="AlphaFoldDB" id="A0A4R0RD23"/>
<evidence type="ECO:0000313" key="3">
    <source>
        <dbReference type="Proteomes" id="UP000292702"/>
    </source>
</evidence>
<keyword evidence="3" id="KW-1185">Reference proteome</keyword>
<organism evidence="2 3">
    <name type="scientific">Steccherinum ochraceum</name>
    <dbReference type="NCBI Taxonomy" id="92696"/>
    <lineage>
        <taxon>Eukaryota</taxon>
        <taxon>Fungi</taxon>
        <taxon>Dikarya</taxon>
        <taxon>Basidiomycota</taxon>
        <taxon>Agaricomycotina</taxon>
        <taxon>Agaricomycetes</taxon>
        <taxon>Polyporales</taxon>
        <taxon>Steccherinaceae</taxon>
        <taxon>Steccherinum</taxon>
    </lineage>
</organism>
<evidence type="ECO:0000313" key="2">
    <source>
        <dbReference type="EMBL" id="TCD64593.1"/>
    </source>
</evidence>
<reference evidence="2 3" key="1">
    <citation type="submission" date="2018-11" db="EMBL/GenBank/DDBJ databases">
        <title>Genome assembly of Steccherinum ochraceum LE-BIN_3174, the white-rot fungus of the Steccherinaceae family (The Residual Polyporoid clade, Polyporales, Basidiomycota).</title>
        <authorList>
            <person name="Fedorova T.V."/>
            <person name="Glazunova O.A."/>
            <person name="Landesman E.O."/>
            <person name="Moiseenko K.V."/>
            <person name="Psurtseva N.V."/>
            <person name="Savinova O.S."/>
            <person name="Shakhova N.V."/>
            <person name="Tyazhelova T.V."/>
            <person name="Vasina D.V."/>
        </authorList>
    </citation>
    <scope>NUCLEOTIDE SEQUENCE [LARGE SCALE GENOMIC DNA]</scope>
    <source>
        <strain evidence="2 3">LE-BIN_3174</strain>
    </source>
</reference>
<comment type="caution">
    <text evidence="2">The sequence shown here is derived from an EMBL/GenBank/DDBJ whole genome shotgun (WGS) entry which is preliminary data.</text>
</comment>
<keyword evidence="1" id="KW-0812">Transmembrane</keyword>
<name>A0A4R0RD23_9APHY</name>
<dbReference type="Proteomes" id="UP000292702">
    <property type="component" value="Unassembled WGS sequence"/>
</dbReference>
<feature type="transmembrane region" description="Helical" evidence="1">
    <location>
        <begin position="57"/>
        <end position="76"/>
    </location>
</feature>
<dbReference type="EMBL" id="RWJN01000227">
    <property type="protein sequence ID" value="TCD64593.1"/>
    <property type="molecule type" value="Genomic_DNA"/>
</dbReference>